<dbReference type="Proteomes" id="UP000662939">
    <property type="component" value="Chromosome"/>
</dbReference>
<dbReference type="PANTHER" id="PTHR30283:SF4">
    <property type="entry name" value="PEROXIDE STRESS RESISTANCE PROTEIN YAAA"/>
    <property type="match status" value="1"/>
</dbReference>
<evidence type="ECO:0000313" key="2">
    <source>
        <dbReference type="Proteomes" id="UP000662939"/>
    </source>
</evidence>
<dbReference type="GO" id="GO:0005829">
    <property type="term" value="C:cytosol"/>
    <property type="evidence" value="ECO:0007669"/>
    <property type="project" value="TreeGrafter"/>
</dbReference>
<keyword evidence="2" id="KW-1185">Reference proteome</keyword>
<evidence type="ECO:0000313" key="1">
    <source>
        <dbReference type="EMBL" id="QSB05055.1"/>
    </source>
</evidence>
<dbReference type="AlphaFoldDB" id="A0A895XPN1"/>
<reference evidence="1" key="1">
    <citation type="submission" date="2021-02" db="EMBL/GenBank/DDBJ databases">
        <title>Natronoglycomyces albus gen. nov., sp. nov, a haloalkaliphilic actinobacterium from a soda solonchak soil.</title>
        <authorList>
            <person name="Sorokin D.Y."/>
            <person name="Khijniak T.V."/>
            <person name="Zakharycheva A.P."/>
            <person name="Boueva O.V."/>
            <person name="Ariskina E.V."/>
            <person name="Hahnke R.L."/>
            <person name="Bunk B."/>
            <person name="Sproer C."/>
            <person name="Schumann P."/>
            <person name="Evtushenko L.I."/>
            <person name="Kublanov I.V."/>
        </authorList>
    </citation>
    <scope>NUCLEOTIDE SEQUENCE</scope>
    <source>
        <strain evidence="1">DSM 106290</strain>
    </source>
</reference>
<dbReference type="KEGG" id="nav:JQS30_15045"/>
<name>A0A895XPN1_9ACTN</name>
<dbReference type="Pfam" id="PF03883">
    <property type="entry name" value="H2O2_YaaD"/>
    <property type="match status" value="1"/>
</dbReference>
<proteinExistence type="predicted"/>
<accession>A0A895XPN1</accession>
<gene>
    <name evidence="1" type="primary">yaaA</name>
    <name evidence="1" type="ORF">JQS30_15045</name>
</gene>
<dbReference type="PANTHER" id="PTHR30283">
    <property type="entry name" value="PEROXIDE STRESS RESPONSE PROTEIN YAAA"/>
    <property type="match status" value="1"/>
</dbReference>
<dbReference type="InterPro" id="IPR005583">
    <property type="entry name" value="YaaA"/>
</dbReference>
<dbReference type="EMBL" id="CP070496">
    <property type="protein sequence ID" value="QSB05055.1"/>
    <property type="molecule type" value="Genomic_DNA"/>
</dbReference>
<sequence>MLILLPPSEGKAAAAADGPPVDLRQLCFAEELTDQRRKIVDALQVVSGLDGAESFLGITRKIGAEWLGPNQRLWESPTATAAQLYTGVLYENLQIATLPDTSGIYIFSAVWGVLRPEDRVPPYRMNMKAKLPGFMGTAGISRFWREGMSEVFDSAHAGELVLDMRSADYASTWKPGNRGISLQAYREENGKRKPITHMAKAIRGEVANLIVREGCQPQSAQELAEFLTGHGYQVELTEPADARKTWTMTIVIQG</sequence>
<dbReference type="RefSeq" id="WP_213171056.1">
    <property type="nucleotide sequence ID" value="NZ_CP070496.1"/>
</dbReference>
<dbReference type="GO" id="GO:0033194">
    <property type="term" value="P:response to hydroperoxide"/>
    <property type="evidence" value="ECO:0007669"/>
    <property type="project" value="TreeGrafter"/>
</dbReference>
<organism evidence="1 2">
    <name type="scientific">Natronoglycomyces albus</name>
    <dbReference type="NCBI Taxonomy" id="2811108"/>
    <lineage>
        <taxon>Bacteria</taxon>
        <taxon>Bacillati</taxon>
        <taxon>Actinomycetota</taxon>
        <taxon>Actinomycetes</taxon>
        <taxon>Glycomycetales</taxon>
        <taxon>Glycomycetaceae</taxon>
        <taxon>Natronoglycomyces</taxon>
    </lineage>
</organism>
<protein>
    <submittedName>
        <fullName evidence="1">Peroxide stress protein YaaA</fullName>
    </submittedName>
</protein>